<protein>
    <recommendedName>
        <fullName evidence="5">Zn-ribbon domain-containing OB-fold protein</fullName>
    </recommendedName>
</protein>
<dbReference type="InterPro" id="IPR002878">
    <property type="entry name" value="ChsH2_C"/>
</dbReference>
<organism evidence="3 4">
    <name type="scientific">Amycolatopsis acidicola</name>
    <dbReference type="NCBI Taxonomy" id="2596893"/>
    <lineage>
        <taxon>Bacteria</taxon>
        <taxon>Bacillati</taxon>
        <taxon>Actinomycetota</taxon>
        <taxon>Actinomycetes</taxon>
        <taxon>Pseudonocardiales</taxon>
        <taxon>Pseudonocardiaceae</taxon>
        <taxon>Amycolatopsis</taxon>
    </lineage>
</organism>
<dbReference type="PANTHER" id="PTHR34075">
    <property type="entry name" value="BLR3430 PROTEIN"/>
    <property type="match status" value="1"/>
</dbReference>
<dbReference type="OrthoDB" id="7470921at2"/>
<dbReference type="SUPFAM" id="SSF50249">
    <property type="entry name" value="Nucleic acid-binding proteins"/>
    <property type="match status" value="1"/>
</dbReference>
<evidence type="ECO:0000313" key="3">
    <source>
        <dbReference type="EMBL" id="KAA9148870.1"/>
    </source>
</evidence>
<proteinExistence type="predicted"/>
<dbReference type="PANTHER" id="PTHR34075:SF5">
    <property type="entry name" value="BLR3430 PROTEIN"/>
    <property type="match status" value="1"/>
</dbReference>
<sequence>MTAPSRPIPVPDEITQEFWDAVREHRLVIQHCSSCSRFNHTPSLTCRSCGGAELSYREVSGRGTVHSYTVIEHPPGPGFADLVPFVIVIVELAEQPRLFLTADLLGVAPADIRLGMDVEVTFEEIGEGCTLPQFRPAGE</sequence>
<dbReference type="Gene3D" id="6.10.30.10">
    <property type="match status" value="1"/>
</dbReference>
<dbReference type="InterPro" id="IPR022002">
    <property type="entry name" value="ChsH2_Znr"/>
</dbReference>
<dbReference type="Proteomes" id="UP000319769">
    <property type="component" value="Unassembled WGS sequence"/>
</dbReference>
<evidence type="ECO:0000313" key="4">
    <source>
        <dbReference type="Proteomes" id="UP000319769"/>
    </source>
</evidence>
<evidence type="ECO:0008006" key="5">
    <source>
        <dbReference type="Google" id="ProtNLM"/>
    </source>
</evidence>
<name>A0A5N0UM37_9PSEU</name>
<dbReference type="Pfam" id="PF01796">
    <property type="entry name" value="OB_ChsH2_C"/>
    <property type="match status" value="1"/>
</dbReference>
<dbReference type="Pfam" id="PF12172">
    <property type="entry name" value="zf-ChsH2"/>
    <property type="match status" value="1"/>
</dbReference>
<evidence type="ECO:0000259" key="2">
    <source>
        <dbReference type="Pfam" id="PF12172"/>
    </source>
</evidence>
<feature type="domain" description="ChsH2 C-terminal OB-fold" evidence="1">
    <location>
        <begin position="56"/>
        <end position="123"/>
    </location>
</feature>
<dbReference type="InterPro" id="IPR012340">
    <property type="entry name" value="NA-bd_OB-fold"/>
</dbReference>
<dbReference type="AlphaFoldDB" id="A0A5N0UM37"/>
<evidence type="ECO:0000259" key="1">
    <source>
        <dbReference type="Pfam" id="PF01796"/>
    </source>
</evidence>
<feature type="domain" description="ChsH2 rubredoxin-like zinc ribbon" evidence="2">
    <location>
        <begin position="19"/>
        <end position="54"/>
    </location>
</feature>
<gene>
    <name evidence="3" type="ORF">FPZ12_044330</name>
</gene>
<dbReference type="InterPro" id="IPR052513">
    <property type="entry name" value="Thioester_dehydratase-like"/>
</dbReference>
<keyword evidence="4" id="KW-1185">Reference proteome</keyword>
<reference evidence="3" key="1">
    <citation type="submission" date="2019-09" db="EMBL/GenBank/DDBJ databases">
        <authorList>
            <person name="Teo W.F.A."/>
            <person name="Duangmal K."/>
        </authorList>
    </citation>
    <scope>NUCLEOTIDE SEQUENCE [LARGE SCALE GENOMIC DNA]</scope>
    <source>
        <strain evidence="3">K81G1</strain>
    </source>
</reference>
<dbReference type="RefSeq" id="WP_144761106.1">
    <property type="nucleotide sequence ID" value="NZ_VMNW02000159.1"/>
</dbReference>
<comment type="caution">
    <text evidence="3">The sequence shown here is derived from an EMBL/GenBank/DDBJ whole genome shotgun (WGS) entry which is preliminary data.</text>
</comment>
<dbReference type="EMBL" id="VMNW02000159">
    <property type="protein sequence ID" value="KAA9148870.1"/>
    <property type="molecule type" value="Genomic_DNA"/>
</dbReference>
<accession>A0A5N0UM37</accession>